<dbReference type="GO" id="GO:0008138">
    <property type="term" value="F:protein tyrosine/serine/threonine phosphatase activity"/>
    <property type="evidence" value="ECO:0007669"/>
    <property type="project" value="TreeGrafter"/>
</dbReference>
<gene>
    <name evidence="3" type="ORF">GUJ93_ZPchr0006g45369</name>
</gene>
<dbReference type="PANTHER" id="PTHR45848:SF6">
    <property type="entry name" value="OS02G0251700 PROTEIN"/>
    <property type="match status" value="1"/>
</dbReference>
<evidence type="ECO:0000313" key="3">
    <source>
        <dbReference type="EMBL" id="KAG8070440.1"/>
    </source>
</evidence>
<evidence type="ECO:0000256" key="2">
    <source>
        <dbReference type="SAM" id="MobiDB-lite"/>
    </source>
</evidence>
<evidence type="ECO:0000256" key="1">
    <source>
        <dbReference type="ARBA" id="ARBA00008601"/>
    </source>
</evidence>
<protein>
    <submittedName>
        <fullName evidence="3">Uncharacterized protein</fullName>
    </submittedName>
</protein>
<comment type="similarity">
    <text evidence="1">Belongs to the protein-tyrosine phosphatase family. Non-receptor class dual specificity subfamily.</text>
</comment>
<dbReference type="Proteomes" id="UP000729402">
    <property type="component" value="Unassembled WGS sequence"/>
</dbReference>
<dbReference type="OrthoDB" id="2017893at2759"/>
<sequence length="246" mass="27554">MPRMLTMQECEIDLTKFSLRFWRLIVFIMVVENIQGPEFGVEQKSGPEVNQSPVETDVRTLEPDEMPGSMDDRKAVQTLPCQDIVVETDTKPEMQTELDASSGVNPNPVETTTSQDTGTAIGTYGNPEITDPGVTYRCKRCRALVATEEYVVTHKVGLGEKCFATRKRFHVDEKEPECSCLFVQPMMWMQPVVEGYISGKIPCRKCNARLGQFHWAGMQCSCGAWVNPAFQLVKSKIDECLNASVS</sequence>
<feature type="region of interest" description="Disordered" evidence="2">
    <location>
        <begin position="98"/>
        <end position="126"/>
    </location>
</feature>
<organism evidence="3 4">
    <name type="scientific">Zizania palustris</name>
    <name type="common">Northern wild rice</name>
    <dbReference type="NCBI Taxonomy" id="103762"/>
    <lineage>
        <taxon>Eukaryota</taxon>
        <taxon>Viridiplantae</taxon>
        <taxon>Streptophyta</taxon>
        <taxon>Embryophyta</taxon>
        <taxon>Tracheophyta</taxon>
        <taxon>Spermatophyta</taxon>
        <taxon>Magnoliopsida</taxon>
        <taxon>Liliopsida</taxon>
        <taxon>Poales</taxon>
        <taxon>Poaceae</taxon>
        <taxon>BOP clade</taxon>
        <taxon>Oryzoideae</taxon>
        <taxon>Oryzeae</taxon>
        <taxon>Zizaniinae</taxon>
        <taxon>Zizania</taxon>
    </lineage>
</organism>
<reference evidence="3" key="1">
    <citation type="journal article" date="2021" name="bioRxiv">
        <title>Whole Genome Assembly and Annotation of Northern Wild Rice, Zizania palustris L., Supports a Whole Genome Duplication in the Zizania Genus.</title>
        <authorList>
            <person name="Haas M."/>
            <person name="Kono T."/>
            <person name="Macchietto M."/>
            <person name="Millas R."/>
            <person name="McGilp L."/>
            <person name="Shao M."/>
            <person name="Duquette J."/>
            <person name="Hirsch C.N."/>
            <person name="Kimball J."/>
        </authorList>
    </citation>
    <scope>NUCLEOTIDE SEQUENCE</scope>
    <source>
        <tissue evidence="3">Fresh leaf tissue</tissue>
    </source>
</reference>
<comment type="caution">
    <text evidence="3">The sequence shown here is derived from an EMBL/GenBank/DDBJ whole genome shotgun (WGS) entry which is preliminary data.</text>
</comment>
<proteinExistence type="inferred from homology"/>
<keyword evidence="4" id="KW-1185">Reference proteome</keyword>
<name>A0A8J5VK99_ZIZPA</name>
<feature type="compositionally biased region" description="Polar residues" evidence="2">
    <location>
        <begin position="98"/>
        <end position="120"/>
    </location>
</feature>
<dbReference type="EMBL" id="JAAALK010000283">
    <property type="protein sequence ID" value="KAG8070440.1"/>
    <property type="molecule type" value="Genomic_DNA"/>
</dbReference>
<reference evidence="3" key="2">
    <citation type="submission" date="2021-02" db="EMBL/GenBank/DDBJ databases">
        <authorList>
            <person name="Kimball J.A."/>
            <person name="Haas M.W."/>
            <person name="Macchietto M."/>
            <person name="Kono T."/>
            <person name="Duquette J."/>
            <person name="Shao M."/>
        </authorList>
    </citation>
    <scope>NUCLEOTIDE SEQUENCE</scope>
    <source>
        <tissue evidence="3">Fresh leaf tissue</tissue>
    </source>
</reference>
<evidence type="ECO:0000313" key="4">
    <source>
        <dbReference type="Proteomes" id="UP000729402"/>
    </source>
</evidence>
<dbReference type="AlphaFoldDB" id="A0A8J5VK99"/>
<dbReference type="PANTHER" id="PTHR45848">
    <property type="entry name" value="DUAL SPECIFICITY PROTEIN PHOSPHATASE 12 FAMILY MEMBER"/>
    <property type="match status" value="1"/>
</dbReference>
<accession>A0A8J5VK99</accession>